<dbReference type="Pfam" id="PF04410">
    <property type="entry name" value="Gar1"/>
    <property type="match status" value="1"/>
</dbReference>
<protein>
    <recommendedName>
        <fullName evidence="6">H/ACA ribonucleoprotein complex subunit</fullName>
    </recommendedName>
</protein>
<dbReference type="GO" id="GO:1990904">
    <property type="term" value="C:ribonucleoprotein complex"/>
    <property type="evidence" value="ECO:0007669"/>
    <property type="project" value="UniProtKB-KW"/>
</dbReference>
<keyword evidence="5 6" id="KW-0539">Nucleus</keyword>
<evidence type="ECO:0000313" key="8">
    <source>
        <dbReference type="EMBL" id="GJT96582.1"/>
    </source>
</evidence>
<evidence type="ECO:0000256" key="5">
    <source>
        <dbReference type="ARBA" id="ARBA00023242"/>
    </source>
</evidence>
<organism evidence="8 9">
    <name type="scientific">Tanacetum coccineum</name>
    <dbReference type="NCBI Taxonomy" id="301880"/>
    <lineage>
        <taxon>Eukaryota</taxon>
        <taxon>Viridiplantae</taxon>
        <taxon>Streptophyta</taxon>
        <taxon>Embryophyta</taxon>
        <taxon>Tracheophyta</taxon>
        <taxon>Spermatophyta</taxon>
        <taxon>Magnoliopsida</taxon>
        <taxon>eudicotyledons</taxon>
        <taxon>Gunneridae</taxon>
        <taxon>Pentapetalae</taxon>
        <taxon>asterids</taxon>
        <taxon>campanulids</taxon>
        <taxon>Asterales</taxon>
        <taxon>Asteraceae</taxon>
        <taxon>Asteroideae</taxon>
        <taxon>Anthemideae</taxon>
        <taxon>Anthemidinae</taxon>
        <taxon>Tanacetum</taxon>
    </lineage>
</organism>
<keyword evidence="3" id="KW-0597">Phosphoprotein</keyword>
<dbReference type="Gene3D" id="2.40.10.230">
    <property type="entry name" value="Probable tRNA pseudouridine synthase domain"/>
    <property type="match status" value="1"/>
</dbReference>
<proteinExistence type="inferred from homology"/>
<evidence type="ECO:0000256" key="4">
    <source>
        <dbReference type="ARBA" id="ARBA00022884"/>
    </source>
</evidence>
<keyword evidence="7" id="KW-0472">Membrane</keyword>
<evidence type="ECO:0000256" key="2">
    <source>
        <dbReference type="ARBA" id="ARBA00022552"/>
    </source>
</evidence>
<comment type="subcellular location">
    <subcellularLocation>
        <location evidence="6">Nucleus</location>
        <location evidence="6">Nucleolus</location>
    </subcellularLocation>
</comment>
<evidence type="ECO:0000256" key="3">
    <source>
        <dbReference type="ARBA" id="ARBA00022553"/>
    </source>
</evidence>
<comment type="caution">
    <text evidence="8">The sequence shown here is derived from an EMBL/GenBank/DDBJ whole genome shotgun (WGS) entry which is preliminary data.</text>
</comment>
<reference evidence="8" key="2">
    <citation type="submission" date="2022-01" db="EMBL/GenBank/DDBJ databases">
        <authorList>
            <person name="Yamashiro T."/>
            <person name="Shiraishi A."/>
            <person name="Satake H."/>
            <person name="Nakayama K."/>
        </authorList>
    </citation>
    <scope>NUCLEOTIDE SEQUENCE</scope>
</reference>
<reference evidence="8" key="1">
    <citation type="journal article" date="2022" name="Int. J. Mol. Sci.">
        <title>Draft Genome of Tanacetum Coccineum: Genomic Comparison of Closely Related Tanacetum-Family Plants.</title>
        <authorList>
            <person name="Yamashiro T."/>
            <person name="Shiraishi A."/>
            <person name="Nakayama K."/>
            <person name="Satake H."/>
        </authorList>
    </citation>
    <scope>NUCLEOTIDE SEQUENCE</scope>
</reference>
<keyword evidence="9" id="KW-1185">Reference proteome</keyword>
<keyword evidence="7" id="KW-0812">Transmembrane</keyword>
<evidence type="ECO:0000256" key="6">
    <source>
        <dbReference type="RuleBase" id="RU364004"/>
    </source>
</evidence>
<dbReference type="EMBL" id="BQNB010020495">
    <property type="protein sequence ID" value="GJT96582.1"/>
    <property type="molecule type" value="Genomic_DNA"/>
</dbReference>
<dbReference type="PANTHER" id="PTHR31633">
    <property type="entry name" value="H/ACA RIBONUCLEOPROTEIN COMPLEX NON-CORE SUBUNIT NAF1"/>
    <property type="match status" value="1"/>
</dbReference>
<keyword evidence="1 6" id="KW-0690">Ribosome biogenesis</keyword>
<comment type="subunit">
    <text evidence="6">Component of the small nucleolar ribonucleoprotein particles containing H/ACA-type snoRNAs (H/ACA snoRNPs).</text>
</comment>
<evidence type="ECO:0000256" key="1">
    <source>
        <dbReference type="ARBA" id="ARBA00022517"/>
    </source>
</evidence>
<evidence type="ECO:0000256" key="7">
    <source>
        <dbReference type="SAM" id="Phobius"/>
    </source>
</evidence>
<comment type="similarity">
    <text evidence="6">Belongs to the GAR1 family.</text>
</comment>
<dbReference type="InterPro" id="IPR007504">
    <property type="entry name" value="H/ACA_rnp_Gar1/Naf1"/>
</dbReference>
<sequence>MRMRDMILQRRVGSSRQEMKAMLTLSLGRVVRHLAKVDNFLPKRVIVLVGADIRILALVGIVVGIFGFAGIVVKVEIVATVIVDGSTVDLPLVPPVTVTIQPHHQTLPVGVVLSITARVVDEIFGPVKNPYYIVRFNSESEVPAGIEQGSLISFIPEFADYVLNNNNLYKKRYDAYGENDEELSEELEFSNDEKEAEYKKMIKM</sequence>
<dbReference type="InterPro" id="IPR040309">
    <property type="entry name" value="Naf1"/>
</dbReference>
<keyword evidence="4 6" id="KW-0694">RNA-binding</keyword>
<dbReference type="InterPro" id="IPR038664">
    <property type="entry name" value="Gar1/Naf1_Cbf5-bd_sf"/>
</dbReference>
<keyword evidence="6 8" id="KW-0687">Ribonucleoprotein</keyword>
<dbReference type="PANTHER" id="PTHR31633:SF1">
    <property type="entry name" value="H_ACA RIBONUCLEOPROTEIN COMPLEX NON-CORE SUBUNIT NAF1"/>
    <property type="match status" value="1"/>
</dbReference>
<feature type="transmembrane region" description="Helical" evidence="7">
    <location>
        <begin position="45"/>
        <end position="73"/>
    </location>
</feature>
<keyword evidence="2 6" id="KW-0698">rRNA processing</keyword>
<name>A0ABQ5IAU2_9ASTR</name>
<keyword evidence="7" id="KW-1133">Transmembrane helix</keyword>
<gene>
    <name evidence="8" type="ORF">Tco_1092100</name>
</gene>
<dbReference type="Proteomes" id="UP001151760">
    <property type="component" value="Unassembled WGS sequence"/>
</dbReference>
<evidence type="ECO:0000313" key="9">
    <source>
        <dbReference type="Proteomes" id="UP001151760"/>
    </source>
</evidence>
<comment type="function">
    <text evidence="6">Required for ribosome biogenesis. Part of a complex which catalyzes pseudouridylation of rRNA. This involves the isomerization of uridine such that the ribose is subsequently attached to C5, instead of the normal N1. Pseudouridine ("psi") residues may serve to stabilize the conformation of rRNAs.</text>
</comment>
<accession>A0ABQ5IAU2</accession>